<dbReference type="CDD" id="cd00093">
    <property type="entry name" value="HTH_XRE"/>
    <property type="match status" value="1"/>
</dbReference>
<evidence type="ECO:0000259" key="5">
    <source>
        <dbReference type="PROSITE" id="PS51459"/>
    </source>
</evidence>
<dbReference type="Gene3D" id="1.10.3290.10">
    <property type="entry name" value="Fido-like domain"/>
    <property type="match status" value="1"/>
</dbReference>
<protein>
    <recommendedName>
        <fullName evidence="8">Fido domain-containing protein</fullName>
    </recommendedName>
</protein>
<reference evidence="7" key="1">
    <citation type="submission" date="2017-09" db="EMBL/GenBank/DDBJ databases">
        <title>Depth-based differentiation of microbial function through sediment-hosted aquifers and enrichment of novel symbionts in the deep terrestrial subsurface.</title>
        <authorList>
            <person name="Probst A.J."/>
            <person name="Ladd B."/>
            <person name="Jarett J.K."/>
            <person name="Geller-Mcgrath D.E."/>
            <person name="Sieber C.M.K."/>
            <person name="Emerson J.B."/>
            <person name="Anantharaman K."/>
            <person name="Thomas B.C."/>
            <person name="Malmstrom R."/>
            <person name="Stieglmeier M."/>
            <person name="Klingl A."/>
            <person name="Woyke T."/>
            <person name="Ryan C.M."/>
            <person name="Banfield J.F."/>
        </authorList>
    </citation>
    <scope>NUCLEOTIDE SEQUENCE [LARGE SCALE GENOMIC DNA]</scope>
</reference>
<sequence>MDISKKLKIIQQITGLTQTELAAKISLSFVAFNSLINGKSQPRAKTLSKIDELFETITGVRKVPAGELAVKKQIIVAKSKKYQNIIKTISGNKKIFDEFLLELTYQTNKIEGSTLSEGETAAILFENSSIAGKSLVEQLEAKNHQTALIYLFDYLNNSKIITEELILKLHSILLNSINDEAGLYRRHGVRIVGANIPTANYLKVPDLMKELVADTNKSRTDIIAQATGIHARFEQIHPFVDGNGRIGRLILQAMMLRRNLPPAVIKQDKKVLYLQYLNKTQTTDDQSLLDDFICDAINEGFMILES</sequence>
<proteinExistence type="predicted"/>
<dbReference type="InterPro" id="IPR040198">
    <property type="entry name" value="Fido_containing"/>
</dbReference>
<evidence type="ECO:0000256" key="3">
    <source>
        <dbReference type="PIRSR" id="PIRSR640198-3"/>
    </source>
</evidence>
<dbReference type="InterPro" id="IPR001387">
    <property type="entry name" value="Cro/C1-type_HTH"/>
</dbReference>
<dbReference type="AlphaFoldDB" id="A0A2H0W7W3"/>
<feature type="active site" evidence="1">
    <location>
        <position position="237"/>
    </location>
</feature>
<feature type="site" description="Important for autoinhibition of adenylyltransferase activity" evidence="3">
    <location>
        <position position="111"/>
    </location>
</feature>
<dbReference type="PROSITE" id="PS51459">
    <property type="entry name" value="FIDO"/>
    <property type="match status" value="1"/>
</dbReference>
<evidence type="ECO:0000256" key="1">
    <source>
        <dbReference type="PIRSR" id="PIRSR640198-1"/>
    </source>
</evidence>
<evidence type="ECO:0000313" key="7">
    <source>
        <dbReference type="Proteomes" id="UP000231382"/>
    </source>
</evidence>
<keyword evidence="2" id="KW-0547">Nucleotide-binding</keyword>
<evidence type="ECO:0000256" key="2">
    <source>
        <dbReference type="PIRSR" id="PIRSR640198-2"/>
    </source>
</evidence>
<dbReference type="Gene3D" id="1.10.260.40">
    <property type="entry name" value="lambda repressor-like DNA-binding domains"/>
    <property type="match status" value="1"/>
</dbReference>
<keyword evidence="2" id="KW-0067">ATP-binding</keyword>
<dbReference type="PANTHER" id="PTHR13504:SF38">
    <property type="entry name" value="FIDO DOMAIN-CONTAINING PROTEIN"/>
    <property type="match status" value="1"/>
</dbReference>
<dbReference type="Pfam" id="PF01381">
    <property type="entry name" value="HTH_3"/>
    <property type="match status" value="1"/>
</dbReference>
<dbReference type="EMBL" id="PEZW01000024">
    <property type="protein sequence ID" value="PIS07437.1"/>
    <property type="molecule type" value="Genomic_DNA"/>
</dbReference>
<dbReference type="GO" id="GO:0005524">
    <property type="term" value="F:ATP binding"/>
    <property type="evidence" value="ECO:0007669"/>
    <property type="project" value="UniProtKB-KW"/>
</dbReference>
<dbReference type="Proteomes" id="UP000231382">
    <property type="component" value="Unassembled WGS sequence"/>
</dbReference>
<dbReference type="SUPFAM" id="SSF140931">
    <property type="entry name" value="Fic-like"/>
    <property type="match status" value="1"/>
</dbReference>
<dbReference type="SUPFAM" id="SSF47413">
    <property type="entry name" value="lambda repressor-like DNA-binding domains"/>
    <property type="match status" value="1"/>
</dbReference>
<feature type="domain" description="HTH cro/C1-type" evidence="4">
    <location>
        <begin position="7"/>
        <end position="60"/>
    </location>
</feature>
<evidence type="ECO:0000313" key="6">
    <source>
        <dbReference type="EMBL" id="PIS07437.1"/>
    </source>
</evidence>
<comment type="caution">
    <text evidence="6">The sequence shown here is derived from an EMBL/GenBank/DDBJ whole genome shotgun (WGS) entry which is preliminary data.</text>
</comment>
<feature type="binding site" evidence="2">
    <location>
        <begin position="241"/>
        <end position="248"/>
    </location>
    <ligand>
        <name>ATP</name>
        <dbReference type="ChEBI" id="CHEBI:30616"/>
    </ligand>
</feature>
<gene>
    <name evidence="6" type="ORF">COT78_03600</name>
</gene>
<dbReference type="PANTHER" id="PTHR13504">
    <property type="entry name" value="FIDO DOMAIN-CONTAINING PROTEIN DDB_G0283145"/>
    <property type="match status" value="1"/>
</dbReference>
<evidence type="ECO:0008006" key="8">
    <source>
        <dbReference type="Google" id="ProtNLM"/>
    </source>
</evidence>
<dbReference type="InterPro" id="IPR010982">
    <property type="entry name" value="Lambda_DNA-bd_dom_sf"/>
</dbReference>
<dbReference type="InterPro" id="IPR036597">
    <property type="entry name" value="Fido-like_dom_sf"/>
</dbReference>
<organism evidence="6 7">
    <name type="scientific">Candidatus Berkelbacteria bacterium CG10_big_fil_rev_8_21_14_0_10_43_13</name>
    <dbReference type="NCBI Taxonomy" id="1974514"/>
    <lineage>
        <taxon>Bacteria</taxon>
        <taxon>Candidatus Berkelbacteria</taxon>
    </lineage>
</organism>
<accession>A0A2H0W7W3</accession>
<evidence type="ECO:0000259" key="4">
    <source>
        <dbReference type="PROSITE" id="PS50943"/>
    </source>
</evidence>
<feature type="domain" description="Fido" evidence="5">
    <location>
        <begin position="161"/>
        <end position="295"/>
    </location>
</feature>
<dbReference type="InterPro" id="IPR003812">
    <property type="entry name" value="Fido"/>
</dbReference>
<dbReference type="PROSITE" id="PS50943">
    <property type="entry name" value="HTH_CROC1"/>
    <property type="match status" value="1"/>
</dbReference>
<name>A0A2H0W7W3_9BACT</name>
<dbReference type="Pfam" id="PF02661">
    <property type="entry name" value="Fic"/>
    <property type="match status" value="1"/>
</dbReference>
<dbReference type="GO" id="GO:0003677">
    <property type="term" value="F:DNA binding"/>
    <property type="evidence" value="ECO:0007669"/>
    <property type="project" value="InterPro"/>
</dbReference>